<keyword evidence="3" id="KW-1185">Reference proteome</keyword>
<dbReference type="EMBL" id="FOQD01000004">
    <property type="protein sequence ID" value="SFI00423.1"/>
    <property type="molecule type" value="Genomic_DNA"/>
</dbReference>
<protein>
    <submittedName>
        <fullName evidence="2">Uncharacterized protein</fullName>
    </submittedName>
</protein>
<proteinExistence type="predicted"/>
<accession>A0A1I3ENH2</accession>
<dbReference type="AlphaFoldDB" id="A0A1I3ENH2"/>
<organism evidence="2 3">
    <name type="scientific">Planctomicrobium piriforme</name>
    <dbReference type="NCBI Taxonomy" id="1576369"/>
    <lineage>
        <taxon>Bacteria</taxon>
        <taxon>Pseudomonadati</taxon>
        <taxon>Planctomycetota</taxon>
        <taxon>Planctomycetia</taxon>
        <taxon>Planctomycetales</taxon>
        <taxon>Planctomycetaceae</taxon>
        <taxon>Planctomicrobium</taxon>
    </lineage>
</organism>
<dbReference type="OrthoDB" id="260790at2"/>
<dbReference type="STRING" id="1576369.SAMN05421753_104300"/>
<gene>
    <name evidence="2" type="ORF">SAMN05421753_104300</name>
</gene>
<evidence type="ECO:0000256" key="1">
    <source>
        <dbReference type="SAM" id="SignalP"/>
    </source>
</evidence>
<dbReference type="PROSITE" id="PS51257">
    <property type="entry name" value="PROKAR_LIPOPROTEIN"/>
    <property type="match status" value="1"/>
</dbReference>
<evidence type="ECO:0000313" key="2">
    <source>
        <dbReference type="EMBL" id="SFI00423.1"/>
    </source>
</evidence>
<keyword evidence="1" id="KW-0732">Signal</keyword>
<sequence>MSKQWQRTCAALAVLLAACLLPAFLPLQACPFCDAPSITYSEQLVTADGVLLLSWESAVKPDAQNFTSGSTTYRVVEVLRSTESQTAGETITLKYYQTGKPGDLLWLLGTTSEGKLTWGLPVPMSRDCWDYIVQAPLRAAPIQTRLKYYANYLEHPDVDVAIDAYGEFAGSPYENLQEIAHEFSSQQVLGWLLNPETTPTRRGFYGLLLGLCGSKEDAKAIEPTLLAKTDEVRFGLDGMMAGYVLLTGETGLKTLADAKLKQPNVPPGEIFALLQTLRFLWQYEQDIVPPEQLKVTLRLVLDHPQYADMAIIDLARWKDWQLIPQLGERYGQGTYADADVRRAVIRFLMIASEVPAGQDPTPEASQAREYLEKLRTSDAATVKYVERHAFD</sequence>
<dbReference type="RefSeq" id="WP_092048730.1">
    <property type="nucleotide sequence ID" value="NZ_FOQD01000004.1"/>
</dbReference>
<name>A0A1I3ENH2_9PLAN</name>
<evidence type="ECO:0000313" key="3">
    <source>
        <dbReference type="Proteomes" id="UP000199518"/>
    </source>
</evidence>
<feature type="signal peptide" evidence="1">
    <location>
        <begin position="1"/>
        <end position="29"/>
    </location>
</feature>
<reference evidence="3" key="1">
    <citation type="submission" date="2016-10" db="EMBL/GenBank/DDBJ databases">
        <authorList>
            <person name="Varghese N."/>
            <person name="Submissions S."/>
        </authorList>
    </citation>
    <scope>NUCLEOTIDE SEQUENCE [LARGE SCALE GENOMIC DNA]</scope>
    <source>
        <strain evidence="3">DSM 26348</strain>
    </source>
</reference>
<dbReference type="Proteomes" id="UP000199518">
    <property type="component" value="Unassembled WGS sequence"/>
</dbReference>
<feature type="chain" id="PRO_5011784774" evidence="1">
    <location>
        <begin position="30"/>
        <end position="391"/>
    </location>
</feature>